<evidence type="ECO:0000256" key="8">
    <source>
        <dbReference type="ARBA" id="ARBA00023145"/>
    </source>
</evidence>
<gene>
    <name evidence="18" type="ORF">BIW11_03123</name>
</gene>
<comment type="caution">
    <text evidence="18">The sequence shown here is derived from an EMBL/GenBank/DDBJ whole genome shotgun (WGS) entry which is preliminary data.</text>
</comment>
<dbReference type="Gene3D" id="1.20.120.980">
    <property type="entry name" value="Serine carboxypeptidase S28, SKS domain"/>
    <property type="match status" value="1"/>
</dbReference>
<evidence type="ECO:0000256" key="2">
    <source>
        <dbReference type="ARBA" id="ARBA00011079"/>
    </source>
</evidence>
<evidence type="ECO:0000256" key="13">
    <source>
        <dbReference type="ARBA" id="ARBA00059701"/>
    </source>
</evidence>
<evidence type="ECO:0000256" key="6">
    <source>
        <dbReference type="ARBA" id="ARBA00022729"/>
    </source>
</evidence>
<dbReference type="Pfam" id="PF05577">
    <property type="entry name" value="Peptidase_S28"/>
    <property type="match status" value="1"/>
</dbReference>
<evidence type="ECO:0000256" key="11">
    <source>
        <dbReference type="ARBA" id="ARBA00023228"/>
    </source>
</evidence>
<dbReference type="InParanoid" id="A0A1V9XRS1"/>
<evidence type="ECO:0000256" key="17">
    <source>
        <dbReference type="ARBA" id="ARBA00076608"/>
    </source>
</evidence>
<keyword evidence="7" id="KW-0378">Hydrolase</keyword>
<dbReference type="GO" id="GO:0006508">
    <property type="term" value="P:proteolysis"/>
    <property type="evidence" value="ECO:0007669"/>
    <property type="project" value="UniProtKB-KW"/>
</dbReference>
<dbReference type="PANTHER" id="PTHR11010">
    <property type="entry name" value="PROTEASE S28 PRO-X CARBOXYPEPTIDASE-RELATED"/>
    <property type="match status" value="1"/>
</dbReference>
<accession>A0A1V9XRS1</accession>
<dbReference type="AlphaFoldDB" id="A0A1V9XRS1"/>
<dbReference type="PANTHER" id="PTHR11010:SF120">
    <property type="entry name" value="LYSOSOMAL PRO-X CARBOXYPEPTIDASE"/>
    <property type="match status" value="1"/>
</dbReference>
<dbReference type="InterPro" id="IPR042269">
    <property type="entry name" value="Ser_carbopepase_S28_SKS"/>
</dbReference>
<sequence length="479" mass="54220">MRFSPVCVPFVALLASTYAYNYKTMWFETKVDHFGYANNDTFKMRVLYNDDHFDVQRPGPIFFYTGNEGNIEMFANNTGLMWDWAAEFKALLIFAEHRFYGKSMPYGAKSYSSVKYFGYLTVEQALADYADFLLSVKRTWPGAAGSKIAAFGGSYGGMLSAWMRMKYPWLIDAALAASAPILQFQGVTPCGVYNQIVTKAFKAEGDQCVDNIRKSWIALEKKGREGEKGADFLRKNFRICQPVLPTNYTAVRNWLYDTYGNLAMTNYPYAVDFLKKVPGHPVRVSCSYLQEKFSSDEELLFRIYKAINEFHNFSGDIQCNDLKNSGGSNLGDEGWRIQSCNEMVMPMCATGTSDMFYEYMWNFTDVRTKCEKKYLMTPESYKAQWMFGGADISSASNIIFSNGDIDPWSGGGVLESPNPSIPTVVIAGGAHHYDLRPAHPYDTAECSIARLELFGGMAFRLYRQRLLGDREESKDPLPP</sequence>
<evidence type="ECO:0000256" key="4">
    <source>
        <dbReference type="ARBA" id="ARBA00022645"/>
    </source>
</evidence>
<organism evidence="18 19">
    <name type="scientific">Tropilaelaps mercedesae</name>
    <dbReference type="NCBI Taxonomy" id="418985"/>
    <lineage>
        <taxon>Eukaryota</taxon>
        <taxon>Metazoa</taxon>
        <taxon>Ecdysozoa</taxon>
        <taxon>Arthropoda</taxon>
        <taxon>Chelicerata</taxon>
        <taxon>Arachnida</taxon>
        <taxon>Acari</taxon>
        <taxon>Parasitiformes</taxon>
        <taxon>Mesostigmata</taxon>
        <taxon>Gamasina</taxon>
        <taxon>Dermanyssoidea</taxon>
        <taxon>Laelapidae</taxon>
        <taxon>Tropilaelaps</taxon>
    </lineage>
</organism>
<dbReference type="InterPro" id="IPR029058">
    <property type="entry name" value="AB_hydrolase_fold"/>
</dbReference>
<keyword evidence="8" id="KW-0865">Zymogen</keyword>
<comment type="subunit">
    <text evidence="3">Homodimer.</text>
</comment>
<protein>
    <recommendedName>
        <fullName evidence="15">Lysosomal Pro-X carboxypeptidase</fullName>
        <ecNumber evidence="14">3.4.16.2</ecNumber>
    </recommendedName>
    <alternativeName>
        <fullName evidence="17">Proline carboxypeptidase</fullName>
    </alternativeName>
    <alternativeName>
        <fullName evidence="16">Prolylcarboxypeptidase</fullName>
    </alternativeName>
</protein>
<keyword evidence="5" id="KW-0645">Protease</keyword>
<dbReference type="EMBL" id="MNPL01005171">
    <property type="protein sequence ID" value="OQR76200.1"/>
    <property type="molecule type" value="Genomic_DNA"/>
</dbReference>
<proteinExistence type="inferred from homology"/>
<keyword evidence="9" id="KW-1015">Disulfide bond</keyword>
<dbReference type="FunFam" id="1.20.120.980:FF:000002">
    <property type="entry name" value="lysosomal Pro-X carboxypeptidase"/>
    <property type="match status" value="1"/>
</dbReference>
<keyword evidence="6" id="KW-0732">Signal</keyword>
<dbReference type="OrthoDB" id="2130629at2759"/>
<keyword evidence="10" id="KW-0325">Glycoprotein</keyword>
<name>A0A1V9XRS1_9ACAR</name>
<dbReference type="InterPro" id="IPR008758">
    <property type="entry name" value="Peptidase_S28"/>
</dbReference>
<keyword evidence="11" id="KW-0458">Lysosome</keyword>
<evidence type="ECO:0000256" key="12">
    <source>
        <dbReference type="ARBA" id="ARBA00052013"/>
    </source>
</evidence>
<reference evidence="18 19" key="1">
    <citation type="journal article" date="2017" name="Gigascience">
        <title>Draft genome of the honey bee ectoparasitic mite, Tropilaelaps mercedesae, is shaped by the parasitic life history.</title>
        <authorList>
            <person name="Dong X."/>
            <person name="Armstrong S.D."/>
            <person name="Xia D."/>
            <person name="Makepeace B.L."/>
            <person name="Darby A.C."/>
            <person name="Kadowaki T."/>
        </authorList>
    </citation>
    <scope>NUCLEOTIDE SEQUENCE [LARGE SCALE GENOMIC DNA]</scope>
    <source>
        <strain evidence="18">Wuxi-XJTLU</strain>
    </source>
</reference>
<comment type="function">
    <text evidence="13">Cleaves C-terminal amino acids linked to proline in peptides such as angiotensin II, III and des-Arg9-bradykinin. This cleavage occurs at acidic pH, but enzymatic activity is retained with some substrates at neutral pH.</text>
</comment>
<dbReference type="Gene3D" id="3.40.50.1820">
    <property type="entry name" value="alpha/beta hydrolase"/>
    <property type="match status" value="1"/>
</dbReference>
<evidence type="ECO:0000256" key="9">
    <source>
        <dbReference type="ARBA" id="ARBA00023157"/>
    </source>
</evidence>
<dbReference type="Proteomes" id="UP000192247">
    <property type="component" value="Unassembled WGS sequence"/>
</dbReference>
<evidence type="ECO:0000256" key="1">
    <source>
        <dbReference type="ARBA" id="ARBA00004371"/>
    </source>
</evidence>
<keyword evidence="4 18" id="KW-0121">Carboxypeptidase</keyword>
<evidence type="ECO:0000256" key="14">
    <source>
        <dbReference type="ARBA" id="ARBA00066456"/>
    </source>
</evidence>
<evidence type="ECO:0000256" key="16">
    <source>
        <dbReference type="ARBA" id="ARBA00076475"/>
    </source>
</evidence>
<keyword evidence="19" id="KW-1185">Reference proteome</keyword>
<evidence type="ECO:0000256" key="5">
    <source>
        <dbReference type="ARBA" id="ARBA00022670"/>
    </source>
</evidence>
<evidence type="ECO:0000256" key="7">
    <source>
        <dbReference type="ARBA" id="ARBA00022801"/>
    </source>
</evidence>
<dbReference type="GO" id="GO:0005764">
    <property type="term" value="C:lysosome"/>
    <property type="evidence" value="ECO:0007669"/>
    <property type="project" value="UniProtKB-SubCell"/>
</dbReference>
<evidence type="ECO:0000256" key="10">
    <source>
        <dbReference type="ARBA" id="ARBA00023180"/>
    </source>
</evidence>
<evidence type="ECO:0000313" key="18">
    <source>
        <dbReference type="EMBL" id="OQR76200.1"/>
    </source>
</evidence>
<dbReference type="FunCoup" id="A0A1V9XRS1">
    <property type="interactions" value="519"/>
</dbReference>
<dbReference type="EC" id="3.4.16.2" evidence="14"/>
<dbReference type="GO" id="GO:0008239">
    <property type="term" value="F:dipeptidyl-peptidase activity"/>
    <property type="evidence" value="ECO:0007669"/>
    <property type="project" value="TreeGrafter"/>
</dbReference>
<evidence type="ECO:0000256" key="3">
    <source>
        <dbReference type="ARBA" id="ARBA00011738"/>
    </source>
</evidence>
<dbReference type="SUPFAM" id="SSF53474">
    <property type="entry name" value="alpha/beta-Hydrolases"/>
    <property type="match status" value="1"/>
</dbReference>
<dbReference type="STRING" id="418985.A0A1V9XRS1"/>
<comment type="catalytic activity">
    <reaction evidence="12">
        <text>Cleavage of a -Pro-|-Xaa bond to release a C-terminal amino acid.</text>
        <dbReference type="EC" id="3.4.16.2"/>
    </reaction>
</comment>
<evidence type="ECO:0000256" key="15">
    <source>
        <dbReference type="ARBA" id="ARBA00073691"/>
    </source>
</evidence>
<dbReference type="GO" id="GO:0004185">
    <property type="term" value="F:serine-type carboxypeptidase activity"/>
    <property type="evidence" value="ECO:0007669"/>
    <property type="project" value="UniProtKB-EC"/>
</dbReference>
<comment type="subcellular location">
    <subcellularLocation>
        <location evidence="1">Lysosome</location>
    </subcellularLocation>
</comment>
<comment type="similarity">
    <text evidence="2">Belongs to the peptidase S28 family.</text>
</comment>
<evidence type="ECO:0000313" key="19">
    <source>
        <dbReference type="Proteomes" id="UP000192247"/>
    </source>
</evidence>